<keyword evidence="4" id="KW-0346">Stress response</keyword>
<evidence type="ECO:0000256" key="2">
    <source>
        <dbReference type="SAM" id="Coils"/>
    </source>
</evidence>
<dbReference type="NCBIfam" id="NF047375">
    <property type="entry name" value="HeatShock_HspR"/>
    <property type="match status" value="1"/>
</dbReference>
<dbReference type="STRING" id="84724.SAMN04488564_104722"/>
<feature type="coiled-coil region" evidence="2">
    <location>
        <begin position="81"/>
        <end position="115"/>
    </location>
</feature>
<dbReference type="EMBL" id="FOYL01000004">
    <property type="protein sequence ID" value="SFR18133.1"/>
    <property type="molecule type" value="Genomic_DNA"/>
</dbReference>
<evidence type="ECO:0000256" key="1">
    <source>
        <dbReference type="ARBA" id="ARBA00023125"/>
    </source>
</evidence>
<feature type="domain" description="HTH merR-type" evidence="3">
    <location>
        <begin position="15"/>
        <end position="84"/>
    </location>
</feature>
<dbReference type="FunFam" id="1.10.1660.10:FF:000008">
    <property type="entry name" value="Heat shock transcriptional regulator"/>
    <property type="match status" value="1"/>
</dbReference>
<dbReference type="AlphaFoldDB" id="A0A1I6EK56"/>
<dbReference type="SUPFAM" id="SSF46955">
    <property type="entry name" value="Putative DNA-binding domain"/>
    <property type="match status" value="1"/>
</dbReference>
<dbReference type="OrthoDB" id="5345718at2"/>
<reference evidence="5" key="1">
    <citation type="submission" date="2016-10" db="EMBL/GenBank/DDBJ databases">
        <authorList>
            <person name="Varghese N."/>
            <person name="Submissions S."/>
        </authorList>
    </citation>
    <scope>NUCLEOTIDE SEQUENCE [LARGE SCALE GENOMIC DNA]</scope>
    <source>
        <strain evidence="5">DSM 44232</strain>
    </source>
</reference>
<organism evidence="4 5">
    <name type="scientific">Lentzea waywayandensis</name>
    <dbReference type="NCBI Taxonomy" id="84724"/>
    <lineage>
        <taxon>Bacteria</taxon>
        <taxon>Bacillati</taxon>
        <taxon>Actinomycetota</taxon>
        <taxon>Actinomycetes</taxon>
        <taxon>Pseudonocardiales</taxon>
        <taxon>Pseudonocardiaceae</taxon>
        <taxon>Lentzea</taxon>
    </lineage>
</organism>
<keyword evidence="5" id="KW-1185">Reference proteome</keyword>
<dbReference type="InterPro" id="IPR047057">
    <property type="entry name" value="MerR_fam"/>
</dbReference>
<dbReference type="SMART" id="SM00422">
    <property type="entry name" value="HTH_MERR"/>
    <property type="match status" value="1"/>
</dbReference>
<evidence type="ECO:0000313" key="4">
    <source>
        <dbReference type="EMBL" id="SFR18133.1"/>
    </source>
</evidence>
<proteinExistence type="predicted"/>
<dbReference type="GO" id="GO:0003700">
    <property type="term" value="F:DNA-binding transcription factor activity"/>
    <property type="evidence" value="ECO:0007669"/>
    <property type="project" value="InterPro"/>
</dbReference>
<dbReference type="InterPro" id="IPR000551">
    <property type="entry name" value="MerR-type_HTH_dom"/>
</dbReference>
<dbReference type="Gene3D" id="1.10.1660.10">
    <property type="match status" value="1"/>
</dbReference>
<sequence length="142" mass="15669">MGFPFPPGTDEDTPFFVISVAAQLSGLHAQTLRSYDRMGLVSPGRTTGGGRRYSMRDIVLLREVQRLSQDEGVNLAGIKRIIDLENQVDALRSRVAELQQELAQALAAADSTAAAVHASYRRDLVPIRQETALVVWKPKPRK</sequence>
<accession>A0A1I6EK56</accession>
<protein>
    <submittedName>
        <fullName evidence="4">MerR family transcriptional regulator, heat shock protein HspR</fullName>
    </submittedName>
</protein>
<keyword evidence="2" id="KW-0175">Coiled coil</keyword>
<dbReference type="PROSITE" id="PS00552">
    <property type="entry name" value="HTH_MERR_1"/>
    <property type="match status" value="1"/>
</dbReference>
<dbReference type="Proteomes" id="UP000198583">
    <property type="component" value="Unassembled WGS sequence"/>
</dbReference>
<dbReference type="Pfam" id="PF13411">
    <property type="entry name" value="MerR_1"/>
    <property type="match status" value="1"/>
</dbReference>
<evidence type="ECO:0000313" key="5">
    <source>
        <dbReference type="Proteomes" id="UP000198583"/>
    </source>
</evidence>
<dbReference type="RefSeq" id="WP_093595510.1">
    <property type="nucleotide sequence ID" value="NZ_FOYL01000004.1"/>
</dbReference>
<keyword evidence="1" id="KW-0238">DNA-binding</keyword>
<evidence type="ECO:0000259" key="3">
    <source>
        <dbReference type="PROSITE" id="PS50937"/>
    </source>
</evidence>
<dbReference type="PROSITE" id="PS50937">
    <property type="entry name" value="HTH_MERR_2"/>
    <property type="match status" value="1"/>
</dbReference>
<dbReference type="InterPro" id="IPR009061">
    <property type="entry name" value="DNA-bd_dom_put_sf"/>
</dbReference>
<dbReference type="PANTHER" id="PTHR30204">
    <property type="entry name" value="REDOX-CYCLING DRUG-SENSING TRANSCRIPTIONAL ACTIVATOR SOXR"/>
    <property type="match status" value="1"/>
</dbReference>
<gene>
    <name evidence="4" type="ORF">SAMN04488564_104722</name>
</gene>
<name>A0A1I6EK56_9PSEU</name>
<dbReference type="CDD" id="cd04766">
    <property type="entry name" value="HTH_HspR"/>
    <property type="match status" value="1"/>
</dbReference>
<dbReference type="GO" id="GO:0003677">
    <property type="term" value="F:DNA binding"/>
    <property type="evidence" value="ECO:0007669"/>
    <property type="project" value="UniProtKB-KW"/>
</dbReference>
<dbReference type="PANTHER" id="PTHR30204:SF58">
    <property type="entry name" value="HTH-TYPE TRANSCRIPTIONAL REGULATOR YFMP"/>
    <property type="match status" value="1"/>
</dbReference>